<keyword evidence="1" id="KW-0732">Signal</keyword>
<proteinExistence type="predicted"/>
<evidence type="ECO:0000259" key="2">
    <source>
        <dbReference type="Pfam" id="PF12697"/>
    </source>
</evidence>
<evidence type="ECO:0000313" key="3">
    <source>
        <dbReference type="EMBL" id="MCK8787410.1"/>
    </source>
</evidence>
<gene>
    <name evidence="3" type="ORF">M0638_23860</name>
</gene>
<dbReference type="Gene3D" id="3.40.50.1820">
    <property type="entry name" value="alpha/beta hydrolase"/>
    <property type="match status" value="1"/>
</dbReference>
<keyword evidence="3" id="KW-0378">Hydrolase</keyword>
<dbReference type="PANTHER" id="PTHR10992">
    <property type="entry name" value="METHYLESTERASE FAMILY MEMBER"/>
    <property type="match status" value="1"/>
</dbReference>
<dbReference type="GO" id="GO:0080030">
    <property type="term" value="F:methyl indole-3-acetate esterase activity"/>
    <property type="evidence" value="ECO:0007669"/>
    <property type="project" value="TreeGrafter"/>
</dbReference>
<sequence length="270" mass="29007">MQRRAMLGALAPLAVATAAAQAQAQTQPAAGAAPPGKTYVLVHGAWGGGWIWRHTADGLRAKGHRVFTPTQTGLGERAHLLAAGITIDTFVQDIVNVIESEELRDVVLVGHSFGGMAVTGTTDRLGDRIRHLVYLDALLPENGENAIATLPQDLAGNRQRLVTQSGAGIAMPVPALDSFPLPPPLREWFGRRLRPHPWGTYTSRLTLANPVGNGRPVTYVSYTNPPLGSIEPSRQRARSKQGWTYRELPVPHDAQAAEPERIVALLDGIG</sequence>
<name>A0A9X2BZT6_9PROT</name>
<evidence type="ECO:0000256" key="1">
    <source>
        <dbReference type="SAM" id="SignalP"/>
    </source>
</evidence>
<dbReference type="InterPro" id="IPR029058">
    <property type="entry name" value="AB_hydrolase_fold"/>
</dbReference>
<dbReference type="SUPFAM" id="SSF53474">
    <property type="entry name" value="alpha/beta-Hydrolases"/>
    <property type="match status" value="1"/>
</dbReference>
<dbReference type="Pfam" id="PF12697">
    <property type="entry name" value="Abhydrolase_6"/>
    <property type="match status" value="1"/>
</dbReference>
<dbReference type="PANTHER" id="PTHR10992:SF1086">
    <property type="entry name" value="AB HYDROLASE-1 DOMAIN-CONTAINING PROTEIN"/>
    <property type="match status" value="1"/>
</dbReference>
<accession>A0A9X2BZT6</accession>
<dbReference type="EMBL" id="JALPRX010000122">
    <property type="protein sequence ID" value="MCK8787410.1"/>
    <property type="molecule type" value="Genomic_DNA"/>
</dbReference>
<evidence type="ECO:0000313" key="4">
    <source>
        <dbReference type="Proteomes" id="UP001139516"/>
    </source>
</evidence>
<feature type="signal peptide" evidence="1">
    <location>
        <begin position="1"/>
        <end position="24"/>
    </location>
</feature>
<dbReference type="InterPro" id="IPR000073">
    <property type="entry name" value="AB_hydrolase_1"/>
</dbReference>
<organism evidence="3 4">
    <name type="scientific">Roseomonas acroporae</name>
    <dbReference type="NCBI Taxonomy" id="2937791"/>
    <lineage>
        <taxon>Bacteria</taxon>
        <taxon>Pseudomonadati</taxon>
        <taxon>Pseudomonadota</taxon>
        <taxon>Alphaproteobacteria</taxon>
        <taxon>Acetobacterales</taxon>
        <taxon>Roseomonadaceae</taxon>
        <taxon>Roseomonas</taxon>
    </lineage>
</organism>
<dbReference type="RefSeq" id="WP_248669461.1">
    <property type="nucleotide sequence ID" value="NZ_JALPRX010000122.1"/>
</dbReference>
<dbReference type="AlphaFoldDB" id="A0A9X2BZT6"/>
<keyword evidence="4" id="KW-1185">Reference proteome</keyword>
<dbReference type="InterPro" id="IPR045889">
    <property type="entry name" value="MES/HNL"/>
</dbReference>
<comment type="caution">
    <text evidence="3">The sequence shown here is derived from an EMBL/GenBank/DDBJ whole genome shotgun (WGS) entry which is preliminary data.</text>
</comment>
<feature type="chain" id="PRO_5040927259" evidence="1">
    <location>
        <begin position="25"/>
        <end position="270"/>
    </location>
</feature>
<feature type="domain" description="AB hydrolase-1" evidence="2">
    <location>
        <begin position="40"/>
        <end position="264"/>
    </location>
</feature>
<dbReference type="GO" id="GO:0080032">
    <property type="term" value="F:methyl jasmonate esterase activity"/>
    <property type="evidence" value="ECO:0007669"/>
    <property type="project" value="TreeGrafter"/>
</dbReference>
<reference evidence="3" key="1">
    <citation type="submission" date="2022-04" db="EMBL/GenBank/DDBJ databases">
        <title>Roseomonas acroporae sp. nov., isolated from coral Acropora digitifera.</title>
        <authorList>
            <person name="Sun H."/>
        </authorList>
    </citation>
    <scope>NUCLEOTIDE SEQUENCE</scope>
    <source>
        <strain evidence="3">NAR14</strain>
    </source>
</reference>
<protein>
    <submittedName>
        <fullName evidence="3">Alpha/beta hydrolase</fullName>
    </submittedName>
</protein>
<dbReference type="Proteomes" id="UP001139516">
    <property type="component" value="Unassembled WGS sequence"/>
</dbReference>